<gene>
    <name evidence="1" type="ORF">GME02_17135</name>
</gene>
<reference evidence="1 2" key="1">
    <citation type="journal article" date="2019" name="Nat. Med.">
        <title>A library of human gut bacterial isolates paired with longitudinal multiomics data enables mechanistic microbiome research.</title>
        <authorList>
            <person name="Poyet M."/>
            <person name="Groussin M."/>
            <person name="Gibbons S.M."/>
            <person name="Avila-Pacheco J."/>
            <person name="Jiang X."/>
            <person name="Kearney S.M."/>
            <person name="Perrotta A.R."/>
            <person name="Berdy B."/>
            <person name="Zhao S."/>
            <person name="Lieberman T.D."/>
            <person name="Swanson P.K."/>
            <person name="Smith M."/>
            <person name="Roesemann S."/>
            <person name="Alexander J.E."/>
            <person name="Rich S.A."/>
            <person name="Livny J."/>
            <person name="Vlamakis H."/>
            <person name="Clish C."/>
            <person name="Bullock K."/>
            <person name="Deik A."/>
            <person name="Scott J."/>
            <person name="Pierce K.A."/>
            <person name="Xavier R.J."/>
            <person name="Alm E.J."/>
        </authorList>
    </citation>
    <scope>NUCLEOTIDE SEQUENCE [LARGE SCALE GENOMIC DNA]</scope>
    <source>
        <strain evidence="1 2">BIOML-A11</strain>
    </source>
</reference>
<dbReference type="EMBL" id="WNDD01000022">
    <property type="protein sequence ID" value="MTV03329.1"/>
    <property type="molecule type" value="Genomic_DNA"/>
</dbReference>
<dbReference type="Proteomes" id="UP000482671">
    <property type="component" value="Unassembled WGS sequence"/>
</dbReference>
<protein>
    <submittedName>
        <fullName evidence="1">Uncharacterized protein</fullName>
    </submittedName>
</protein>
<sequence>MEYIPDYLKPFIIHKDYFPELIEDSWFNNPVYWKGRLISPQNETKFRLYFCGELIDNSIAGKQNFPLAVYAYSVDSGEKITLFDERYNGYEALLIEDKRELPLSPEIQFVDKDAETEFEIIILGCSNTDFDDEYPATEQVQLINGDWVNKEYLKCNAFDFISILIRNAKGQVYKILEMELC</sequence>
<proteinExistence type="predicted"/>
<comment type="caution">
    <text evidence="1">The sequence shown here is derived from an EMBL/GenBank/DDBJ whole genome shotgun (WGS) entry which is preliminary data.</text>
</comment>
<dbReference type="RefSeq" id="WP_155162817.1">
    <property type="nucleotide sequence ID" value="NZ_JBCOLW010000065.1"/>
</dbReference>
<evidence type="ECO:0000313" key="2">
    <source>
        <dbReference type="Proteomes" id="UP000482671"/>
    </source>
</evidence>
<evidence type="ECO:0000313" key="1">
    <source>
        <dbReference type="EMBL" id="MTV03329.1"/>
    </source>
</evidence>
<accession>A0A9Q4RGS7</accession>
<organism evidence="1 2">
    <name type="scientific">Parabacteroides merdae</name>
    <dbReference type="NCBI Taxonomy" id="46503"/>
    <lineage>
        <taxon>Bacteria</taxon>
        <taxon>Pseudomonadati</taxon>
        <taxon>Bacteroidota</taxon>
        <taxon>Bacteroidia</taxon>
        <taxon>Bacteroidales</taxon>
        <taxon>Tannerellaceae</taxon>
        <taxon>Parabacteroides</taxon>
    </lineage>
</organism>
<dbReference type="AlphaFoldDB" id="A0A9Q4RGS7"/>
<name>A0A9Q4RGS7_9BACT</name>